<protein>
    <submittedName>
        <fullName evidence="2">Uncharacterized protein</fullName>
    </submittedName>
</protein>
<sequence length="34" mass="3597">MTSLYAFSAVARLGIAGVLLVLLWGLIHWAVALA</sequence>
<evidence type="ECO:0000313" key="2">
    <source>
        <dbReference type="EMBL" id="ACT05538.1"/>
    </source>
</evidence>
<feature type="transmembrane region" description="Helical" evidence="1">
    <location>
        <begin position="6"/>
        <end position="31"/>
    </location>
</feature>
<dbReference type="Proteomes" id="UP000002735">
    <property type="component" value="Chromosome"/>
</dbReference>
<dbReference type="EMBL" id="CP001655">
    <property type="protein sequence ID" value="ACT05538.1"/>
    <property type="molecule type" value="Genomic_DNA"/>
</dbReference>
<dbReference type="HOGENOM" id="CLU_218403_0_0_6"/>
<name>C6CK22_DICC1</name>
<reference evidence="2 3" key="1">
    <citation type="submission" date="2009-06" db="EMBL/GenBank/DDBJ databases">
        <title>Complete sequence of Dickeya zeae Ech1591.</title>
        <authorList>
            <consortium name="US DOE Joint Genome Institute"/>
            <person name="Lucas S."/>
            <person name="Copeland A."/>
            <person name="Lapidus A."/>
            <person name="Glavina del Rio T."/>
            <person name="Tice H."/>
            <person name="Bruce D."/>
            <person name="Goodwin L."/>
            <person name="Pitluck S."/>
            <person name="Chertkov O."/>
            <person name="Brettin T."/>
            <person name="Detter J.C."/>
            <person name="Han C."/>
            <person name="Larimer F."/>
            <person name="Land M."/>
            <person name="Hauser L."/>
            <person name="Kyrpides N."/>
            <person name="Ovchinnikova G."/>
            <person name="Balakrishnan V."/>
            <person name="Glasner J."/>
            <person name="Perna N.T."/>
        </authorList>
    </citation>
    <scope>NUCLEOTIDE SEQUENCE [LARGE SCALE GENOMIC DNA]</scope>
    <source>
        <strain evidence="2 3">Ech1591</strain>
    </source>
</reference>
<proteinExistence type="predicted"/>
<evidence type="ECO:0000256" key="1">
    <source>
        <dbReference type="SAM" id="Phobius"/>
    </source>
</evidence>
<organism evidence="2 3">
    <name type="scientific">Dickeya chrysanthemi (strain Ech1591)</name>
    <name type="common">Dickeya zeae (strain Ech1591)</name>
    <dbReference type="NCBI Taxonomy" id="561229"/>
    <lineage>
        <taxon>Bacteria</taxon>
        <taxon>Pseudomonadati</taxon>
        <taxon>Pseudomonadota</taxon>
        <taxon>Gammaproteobacteria</taxon>
        <taxon>Enterobacterales</taxon>
        <taxon>Pectobacteriaceae</taxon>
        <taxon>Dickeya</taxon>
    </lineage>
</organism>
<gene>
    <name evidence="2" type="ordered locus">Dd1591_0656</name>
</gene>
<evidence type="ECO:0000313" key="3">
    <source>
        <dbReference type="Proteomes" id="UP000002735"/>
    </source>
</evidence>
<keyword evidence="1" id="KW-0812">Transmembrane</keyword>
<dbReference type="AlphaFoldDB" id="C6CK22"/>
<dbReference type="STRING" id="561229.Dd1591_0656"/>
<dbReference type="KEGG" id="dze:Dd1591_0656"/>
<accession>C6CK22</accession>
<keyword evidence="1" id="KW-0472">Membrane</keyword>
<keyword evidence="1" id="KW-1133">Transmembrane helix</keyword>